<dbReference type="GO" id="GO:0010828">
    <property type="term" value="P:positive regulation of D-glucose transmembrane transport"/>
    <property type="evidence" value="ECO:0007669"/>
    <property type="project" value="TreeGrafter"/>
</dbReference>
<dbReference type="Pfam" id="PF00168">
    <property type="entry name" value="C2"/>
    <property type="match status" value="1"/>
</dbReference>
<dbReference type="AlphaFoldDB" id="A0A0H5R203"/>
<dbReference type="GO" id="GO:0005886">
    <property type="term" value="C:plasma membrane"/>
    <property type="evidence" value="ECO:0007669"/>
    <property type="project" value="TreeGrafter"/>
</dbReference>
<dbReference type="PANTHER" id="PTHR37412">
    <property type="entry name" value="C2 DOMAIN-CONTAINING PROTEIN 5"/>
    <property type="match status" value="1"/>
</dbReference>
<dbReference type="GO" id="GO:0090314">
    <property type="term" value="P:positive regulation of protein targeting to membrane"/>
    <property type="evidence" value="ECO:0007669"/>
    <property type="project" value="TreeGrafter"/>
</dbReference>
<evidence type="ECO:0000313" key="2">
    <source>
        <dbReference type="EMBL" id="CRZ08253.1"/>
    </source>
</evidence>
<dbReference type="PROSITE" id="PS50004">
    <property type="entry name" value="C2"/>
    <property type="match status" value="1"/>
</dbReference>
<dbReference type="GO" id="GO:0005509">
    <property type="term" value="F:calcium ion binding"/>
    <property type="evidence" value="ECO:0007669"/>
    <property type="project" value="TreeGrafter"/>
</dbReference>
<dbReference type="EMBL" id="HACM01007812">
    <property type="protein sequence ID" value="CRZ08254.1"/>
    <property type="molecule type" value="Transcribed_RNA"/>
</dbReference>
<dbReference type="SMART" id="SM00239">
    <property type="entry name" value="C2"/>
    <property type="match status" value="1"/>
</dbReference>
<dbReference type="InterPro" id="IPR000008">
    <property type="entry name" value="C2_dom"/>
</dbReference>
<reference evidence="2" key="1">
    <citation type="submission" date="2015-04" db="EMBL/GenBank/DDBJ databases">
        <title>The genome sequence of the plant pathogenic Rhizarian Plasmodiophora brassicae reveals insights in its biotrophic life cycle and the origin of chitin synthesis.</title>
        <authorList>
            <person name="Schwelm A."/>
            <person name="Fogelqvist J."/>
            <person name="Knaust A."/>
            <person name="Julke S."/>
            <person name="Lilja T."/>
            <person name="Dhandapani V."/>
            <person name="Bonilla-Rosso G."/>
            <person name="Karlsson M."/>
            <person name="Shevchenko A."/>
            <person name="Choi S.R."/>
            <person name="Kim H.G."/>
            <person name="Park J.Y."/>
            <person name="Lim Y.P."/>
            <person name="Ludwig-Muller J."/>
            <person name="Dixelius C."/>
        </authorList>
    </citation>
    <scope>NUCLEOTIDE SEQUENCE</scope>
    <source>
        <tissue evidence="2">Potato root galls</tissue>
    </source>
</reference>
<dbReference type="Gene3D" id="2.60.40.150">
    <property type="entry name" value="C2 domain"/>
    <property type="match status" value="1"/>
</dbReference>
<proteinExistence type="predicted"/>
<dbReference type="GO" id="GO:0072659">
    <property type="term" value="P:protein localization to plasma membrane"/>
    <property type="evidence" value="ECO:0007669"/>
    <property type="project" value="TreeGrafter"/>
</dbReference>
<dbReference type="InterPro" id="IPR038983">
    <property type="entry name" value="C2CD5"/>
</dbReference>
<dbReference type="GO" id="GO:0005544">
    <property type="term" value="F:calcium-dependent phospholipid binding"/>
    <property type="evidence" value="ECO:0007669"/>
    <property type="project" value="InterPro"/>
</dbReference>
<dbReference type="EMBL" id="HACM01007811">
    <property type="protein sequence ID" value="CRZ08253.1"/>
    <property type="molecule type" value="Transcribed_RNA"/>
</dbReference>
<dbReference type="SUPFAM" id="SSF49562">
    <property type="entry name" value="C2 domain (Calcium/lipid-binding domain, CaLB)"/>
    <property type="match status" value="1"/>
</dbReference>
<dbReference type="GO" id="GO:0031340">
    <property type="term" value="P:positive regulation of vesicle fusion"/>
    <property type="evidence" value="ECO:0007669"/>
    <property type="project" value="TreeGrafter"/>
</dbReference>
<dbReference type="PANTHER" id="PTHR37412:SF2">
    <property type="entry name" value="C2 DOMAIN-CONTAINING PROTEIN 5"/>
    <property type="match status" value="1"/>
</dbReference>
<sequence length="175" mass="20432">MPSTIKLRIVEARDLPVMDRKSGLTDAYVSMSFGEHTDKTPICRKTLHPKWDHLFRVDVPEDTVLQDEPIRLTILDKDIYSSDNTIGVVILDLNCLLVVAMELKGWYPIFDTLRGVRGFLYVHVQLQFFGDVNRSFCFSWLERQTDIDMVQQRLRAVPPGLCFFPLHDYRIRNMK</sequence>
<evidence type="ECO:0000259" key="1">
    <source>
        <dbReference type="PROSITE" id="PS50004"/>
    </source>
</evidence>
<dbReference type="InterPro" id="IPR035892">
    <property type="entry name" value="C2_domain_sf"/>
</dbReference>
<name>A0A0H5R203_9EUKA</name>
<protein>
    <recommendedName>
        <fullName evidence="1">C2 domain-containing protein</fullName>
    </recommendedName>
</protein>
<feature type="domain" description="C2" evidence="1">
    <location>
        <begin position="1"/>
        <end position="107"/>
    </location>
</feature>
<accession>A0A0H5R203</accession>
<organism evidence="2">
    <name type="scientific">Spongospora subterranea</name>
    <dbReference type="NCBI Taxonomy" id="70186"/>
    <lineage>
        <taxon>Eukaryota</taxon>
        <taxon>Sar</taxon>
        <taxon>Rhizaria</taxon>
        <taxon>Endomyxa</taxon>
        <taxon>Phytomyxea</taxon>
        <taxon>Plasmodiophorida</taxon>
        <taxon>Plasmodiophoridae</taxon>
        <taxon>Spongospora</taxon>
    </lineage>
</organism>
<dbReference type="GO" id="GO:0065002">
    <property type="term" value="P:intracellular protein transmembrane transport"/>
    <property type="evidence" value="ECO:0007669"/>
    <property type="project" value="TreeGrafter"/>
</dbReference>